<dbReference type="NCBIfam" id="NF033210">
    <property type="entry name" value="RBP7"/>
    <property type="match status" value="1"/>
</dbReference>
<sequence length="49" mass="5449">MATSKQVFHFSDKLEPKDKQYEVCQAESTLSVEANKIIAVAEGRLFASC</sequence>
<gene>
    <name evidence="1" type="ORF">H359_0909</name>
</gene>
<accession>A0ABP2XDI1</accession>
<evidence type="ECO:0000313" key="2">
    <source>
        <dbReference type="Proteomes" id="UP000016064"/>
    </source>
</evidence>
<dbReference type="EMBL" id="APJW01000003">
    <property type="protein sequence ID" value="EQM62463.1"/>
    <property type="molecule type" value="Genomic_DNA"/>
</dbReference>
<comment type="caution">
    <text evidence="1">The sequence shown here is derived from an EMBL/GenBank/DDBJ whole genome shotgun (WGS) entry which is preliminary data.</text>
</comment>
<proteinExistence type="predicted"/>
<reference evidence="1 2" key="1">
    <citation type="submission" date="2013-07" db="EMBL/GenBank/DDBJ databases">
        <title>Isolation of a new Chlamydia species from the feral Sacred Ibis (Threskiornis aethiopicus): Chlamydia ibidis.</title>
        <authorList>
            <person name="Vorimore F."/>
            <person name="Hsia R.-C."/>
            <person name="Huot-Creasy H."/>
            <person name="Bastian S."/>
            <person name="Deruyter L."/>
            <person name="Passet A."/>
            <person name="Sachse K."/>
            <person name="Bavoil P."/>
            <person name="Myers G."/>
            <person name="Laroucau K."/>
        </authorList>
    </citation>
    <scope>NUCLEOTIDE SEQUENCE [LARGE SCALE GENOMIC DNA]</scope>
    <source>
        <strain evidence="1 2">10-1398/6</strain>
    </source>
</reference>
<name>A0ABP2XDI1_9CHLA</name>
<evidence type="ECO:0000313" key="1">
    <source>
        <dbReference type="EMBL" id="EQM62463.1"/>
    </source>
</evidence>
<dbReference type="Proteomes" id="UP000016064">
    <property type="component" value="Unassembled WGS sequence"/>
</dbReference>
<keyword evidence="2" id="KW-1185">Reference proteome</keyword>
<organism evidence="1 2">
    <name type="scientific">Chlamydia ibidis 10-1398/6</name>
    <dbReference type="NCBI Taxonomy" id="1046581"/>
    <lineage>
        <taxon>Bacteria</taxon>
        <taxon>Pseudomonadati</taxon>
        <taxon>Chlamydiota</taxon>
        <taxon>Chlamydiia</taxon>
        <taxon>Chlamydiales</taxon>
        <taxon>Chlamydiaceae</taxon>
        <taxon>Chlamydia/Chlamydophila group</taxon>
        <taxon>Chlamydia</taxon>
    </lineage>
</organism>
<protein>
    <submittedName>
        <fullName evidence="1">Uncharacterized protein</fullName>
    </submittedName>
</protein>